<feature type="binding site" evidence="1">
    <location>
        <position position="124"/>
    </location>
    <ligand>
        <name>Mn(2+)</name>
        <dbReference type="ChEBI" id="CHEBI:29035"/>
        <label>2</label>
    </ligand>
</feature>
<dbReference type="PANTHER" id="PTHR11014:SF63">
    <property type="entry name" value="METALLOPEPTIDASE, PUTATIVE (AFU_ORTHOLOGUE AFUA_6G09600)-RELATED"/>
    <property type="match status" value="1"/>
</dbReference>
<dbReference type="Gene3D" id="3.40.630.10">
    <property type="entry name" value="Zn peptidases"/>
    <property type="match status" value="1"/>
</dbReference>
<protein>
    <submittedName>
        <fullName evidence="2">Amidohydrolase</fullName>
    </submittedName>
</protein>
<evidence type="ECO:0000313" key="3">
    <source>
        <dbReference type="Proteomes" id="UP001165378"/>
    </source>
</evidence>
<feature type="binding site" evidence="1">
    <location>
        <position position="86"/>
    </location>
    <ligand>
        <name>Mn(2+)</name>
        <dbReference type="ChEBI" id="CHEBI:29035"/>
        <label>2</label>
    </ligand>
</feature>
<keyword evidence="1" id="KW-0479">Metal-binding</keyword>
<comment type="caution">
    <text evidence="2">The sequence shown here is derived from an EMBL/GenBank/DDBJ whole genome shotgun (WGS) entry which is preliminary data.</text>
</comment>
<dbReference type="Gene3D" id="3.30.70.360">
    <property type="match status" value="1"/>
</dbReference>
<name>A0AA41Q0T0_9ACTN</name>
<keyword evidence="1" id="KW-0464">Manganese</keyword>
<dbReference type="PIRSF" id="PIRSF005962">
    <property type="entry name" value="Pept_M20D_amidohydro"/>
    <property type="match status" value="1"/>
</dbReference>
<feature type="binding site" evidence="1">
    <location>
        <position position="347"/>
    </location>
    <ligand>
        <name>Mn(2+)</name>
        <dbReference type="ChEBI" id="CHEBI:29035"/>
        <label>2</label>
    </ligand>
</feature>
<dbReference type="InterPro" id="IPR017439">
    <property type="entry name" value="Amidohydrolase"/>
</dbReference>
<dbReference type="RefSeq" id="WP_235053762.1">
    <property type="nucleotide sequence ID" value="NZ_JAKFHA010000011.1"/>
</dbReference>
<reference evidence="2" key="1">
    <citation type="submission" date="2022-01" db="EMBL/GenBank/DDBJ databases">
        <title>Genome-Based Taxonomic Classification of the Phylum Actinobacteria.</title>
        <authorList>
            <person name="Gao Y."/>
        </authorList>
    </citation>
    <scope>NUCLEOTIDE SEQUENCE</scope>
    <source>
        <strain evidence="2">KLBMP 8922</strain>
    </source>
</reference>
<dbReference type="GO" id="GO:0046872">
    <property type="term" value="F:metal ion binding"/>
    <property type="evidence" value="ECO:0007669"/>
    <property type="project" value="UniProtKB-KW"/>
</dbReference>
<evidence type="ECO:0000313" key="2">
    <source>
        <dbReference type="EMBL" id="MCF2529459.1"/>
    </source>
</evidence>
<dbReference type="Proteomes" id="UP001165378">
    <property type="component" value="Unassembled WGS sequence"/>
</dbReference>
<dbReference type="PANTHER" id="PTHR11014">
    <property type="entry name" value="PEPTIDASE M20 FAMILY MEMBER"/>
    <property type="match status" value="1"/>
</dbReference>
<comment type="cofactor">
    <cofactor evidence="1">
        <name>Mn(2+)</name>
        <dbReference type="ChEBI" id="CHEBI:29035"/>
    </cofactor>
    <text evidence="1">The Mn(2+) ion enhances activity.</text>
</comment>
<sequence>MIEFRRDLHRHPELAFQEFRTTGRVADRLAAAGLAPRALGHTGLVCDIPGDAEGATALRADLDGLPVHDEKDVPYRSTFPGISHACGHDVHVAGVLGAGVVLARIAAERGLPRPVRLLFQPAEEAIAGARMMIDAGVLAPVRRVLGVHCDPKIQVGRIGLRTGPLTSACDLVKITVTGPGGHTSRPHESVDILSALAAIATAVPSVVARTVDPRVGLSIVWGRIEAGSSFNTIASHGAVEGTFRCTDEASWMRLPGLVHAAIEDLSSAYGVDTEVAYTRGVPPVVNEAASIDLLRRAAEHGLGAEAVVGTEQSLGGEDFAWFLREVPGAMARLGVGRPGRTGEFDLHQGHFDVDEQAVPAAVRVLAGAALLDV</sequence>
<dbReference type="InterPro" id="IPR036264">
    <property type="entry name" value="Bact_exopeptidase_dim_dom"/>
</dbReference>
<evidence type="ECO:0000256" key="1">
    <source>
        <dbReference type="PIRSR" id="PIRSR005962-1"/>
    </source>
</evidence>
<keyword evidence="3" id="KW-1185">Reference proteome</keyword>
<dbReference type="SUPFAM" id="SSF55031">
    <property type="entry name" value="Bacterial exopeptidase dimerisation domain"/>
    <property type="match status" value="1"/>
</dbReference>
<dbReference type="NCBIfam" id="TIGR01891">
    <property type="entry name" value="amidohydrolases"/>
    <property type="match status" value="1"/>
</dbReference>
<dbReference type="AlphaFoldDB" id="A0AA41Q0T0"/>
<dbReference type="InterPro" id="IPR002933">
    <property type="entry name" value="Peptidase_M20"/>
</dbReference>
<feature type="binding site" evidence="1">
    <location>
        <position position="88"/>
    </location>
    <ligand>
        <name>Mn(2+)</name>
        <dbReference type="ChEBI" id="CHEBI:29035"/>
        <label>2</label>
    </ligand>
</feature>
<dbReference type="GO" id="GO:0016787">
    <property type="term" value="F:hydrolase activity"/>
    <property type="evidence" value="ECO:0007669"/>
    <property type="project" value="InterPro"/>
</dbReference>
<feature type="binding site" evidence="1">
    <location>
        <position position="148"/>
    </location>
    <ligand>
        <name>Mn(2+)</name>
        <dbReference type="ChEBI" id="CHEBI:29035"/>
        <label>2</label>
    </ligand>
</feature>
<organism evidence="2 3">
    <name type="scientific">Yinghuangia soli</name>
    <dbReference type="NCBI Taxonomy" id="2908204"/>
    <lineage>
        <taxon>Bacteria</taxon>
        <taxon>Bacillati</taxon>
        <taxon>Actinomycetota</taxon>
        <taxon>Actinomycetes</taxon>
        <taxon>Kitasatosporales</taxon>
        <taxon>Streptomycetaceae</taxon>
        <taxon>Yinghuangia</taxon>
    </lineage>
</organism>
<proteinExistence type="predicted"/>
<dbReference type="EMBL" id="JAKFHA010000011">
    <property type="protein sequence ID" value="MCF2529459.1"/>
    <property type="molecule type" value="Genomic_DNA"/>
</dbReference>
<gene>
    <name evidence="2" type="ORF">LZ495_19870</name>
</gene>
<accession>A0AA41Q0T0</accession>
<dbReference type="SUPFAM" id="SSF53187">
    <property type="entry name" value="Zn-dependent exopeptidases"/>
    <property type="match status" value="1"/>
</dbReference>
<dbReference type="Pfam" id="PF01546">
    <property type="entry name" value="Peptidase_M20"/>
    <property type="match status" value="1"/>
</dbReference>